<dbReference type="Proteomes" id="UP000499080">
    <property type="component" value="Unassembled WGS sequence"/>
</dbReference>
<sequence>MHTRLFSLYYGAQQKACNVVCVCIQEGRSQNIPAGFCLLSTRKTPVMLSAAKLKSRLKATAGPRNFEKLSDNGDISLSELPGPRWPSGKVSTAGTKGSRLETQFQGIFAVYVALVRAKSDVLVKPPPPGVVRKFREEECQLRCRSRHLSSAQNYEMRPRIAPRVASKRDANIYICISSSHIPGSRIIMVLCNPFRWSWRPENQRQWPPQNFLAYN</sequence>
<evidence type="ECO:0000313" key="2">
    <source>
        <dbReference type="Proteomes" id="UP000499080"/>
    </source>
</evidence>
<name>A0A4Y2FQJ9_ARAVE</name>
<gene>
    <name evidence="1" type="ORF">AVEN_109633_1</name>
</gene>
<dbReference type="EMBL" id="BGPR01001041">
    <property type="protein sequence ID" value="GBM43782.1"/>
    <property type="molecule type" value="Genomic_DNA"/>
</dbReference>
<comment type="caution">
    <text evidence="1">The sequence shown here is derived from an EMBL/GenBank/DDBJ whole genome shotgun (WGS) entry which is preliminary data.</text>
</comment>
<keyword evidence="2" id="KW-1185">Reference proteome</keyword>
<accession>A0A4Y2FQJ9</accession>
<protein>
    <submittedName>
        <fullName evidence="1">Uncharacterized protein</fullName>
    </submittedName>
</protein>
<dbReference type="AlphaFoldDB" id="A0A4Y2FQJ9"/>
<proteinExistence type="predicted"/>
<reference evidence="1 2" key="1">
    <citation type="journal article" date="2019" name="Sci. Rep.">
        <title>Orb-weaving spider Araneus ventricosus genome elucidates the spidroin gene catalogue.</title>
        <authorList>
            <person name="Kono N."/>
            <person name="Nakamura H."/>
            <person name="Ohtoshi R."/>
            <person name="Moran D.A.P."/>
            <person name="Shinohara A."/>
            <person name="Yoshida Y."/>
            <person name="Fujiwara M."/>
            <person name="Mori M."/>
            <person name="Tomita M."/>
            <person name="Arakawa K."/>
        </authorList>
    </citation>
    <scope>NUCLEOTIDE SEQUENCE [LARGE SCALE GENOMIC DNA]</scope>
</reference>
<organism evidence="1 2">
    <name type="scientific">Araneus ventricosus</name>
    <name type="common">Orbweaver spider</name>
    <name type="synonym">Epeira ventricosa</name>
    <dbReference type="NCBI Taxonomy" id="182803"/>
    <lineage>
        <taxon>Eukaryota</taxon>
        <taxon>Metazoa</taxon>
        <taxon>Ecdysozoa</taxon>
        <taxon>Arthropoda</taxon>
        <taxon>Chelicerata</taxon>
        <taxon>Arachnida</taxon>
        <taxon>Araneae</taxon>
        <taxon>Araneomorphae</taxon>
        <taxon>Entelegynae</taxon>
        <taxon>Araneoidea</taxon>
        <taxon>Araneidae</taxon>
        <taxon>Araneus</taxon>
    </lineage>
</organism>
<evidence type="ECO:0000313" key="1">
    <source>
        <dbReference type="EMBL" id="GBM43782.1"/>
    </source>
</evidence>